<gene>
    <name evidence="4" type="primary">rnk</name>
    <name evidence="4" type="ORF">FQ775_07405</name>
</gene>
<evidence type="ECO:0000256" key="1">
    <source>
        <dbReference type="SAM" id="MobiDB-lite"/>
    </source>
</evidence>
<dbReference type="InterPro" id="IPR023459">
    <property type="entry name" value="Tscrpt_elong_fac_GreA/B_fam"/>
</dbReference>
<evidence type="ECO:0000259" key="3">
    <source>
        <dbReference type="Pfam" id="PF14760"/>
    </source>
</evidence>
<dbReference type="EMBL" id="CP042301">
    <property type="protein sequence ID" value="QDZ00218.1"/>
    <property type="molecule type" value="Genomic_DNA"/>
</dbReference>
<dbReference type="PANTHER" id="PTHR30437:SF5">
    <property type="entry name" value="REGULATOR OF NUCLEOSIDE DIPHOSPHATE KINASE"/>
    <property type="match status" value="1"/>
</dbReference>
<dbReference type="AlphaFoldDB" id="A0A5B8KXJ9"/>
<dbReference type="Pfam" id="PF14760">
    <property type="entry name" value="Rnk_N"/>
    <property type="match status" value="1"/>
</dbReference>
<evidence type="ECO:0000313" key="5">
    <source>
        <dbReference type="Proteomes" id="UP000321389"/>
    </source>
</evidence>
<sequence length="150" mass="16066">MAHAMKKNRKPAITITRTDSGRLWRLAESYSGRNPAVAEELLAELERAKVVDDGRIAADVVRMRSALRFTSDLGEDRRVTLVFPGEADIAQGKVSILTPIGVALIGLAAGQSIDWTARDGRTHRLTVESVESPTSEAPSAASASNLRAAS</sequence>
<dbReference type="GO" id="GO:0032784">
    <property type="term" value="P:regulation of DNA-templated transcription elongation"/>
    <property type="evidence" value="ECO:0007669"/>
    <property type="project" value="InterPro"/>
</dbReference>
<dbReference type="SUPFAM" id="SSF54534">
    <property type="entry name" value="FKBP-like"/>
    <property type="match status" value="1"/>
</dbReference>
<protein>
    <submittedName>
        <fullName evidence="4">Nucleoside diphosphate kinase regulator</fullName>
    </submittedName>
</protein>
<dbReference type="Proteomes" id="UP000321389">
    <property type="component" value="Chromosome"/>
</dbReference>
<name>A0A5B8KXJ9_9HYPH</name>
<feature type="domain" description="Regulator of nucleoside diphosphate kinase N-terminal" evidence="3">
    <location>
        <begin position="11"/>
        <end position="51"/>
    </location>
</feature>
<evidence type="ECO:0000259" key="2">
    <source>
        <dbReference type="Pfam" id="PF01272"/>
    </source>
</evidence>
<reference evidence="4" key="1">
    <citation type="submission" date="2020-04" db="EMBL/GenBank/DDBJ databases">
        <title>Nitratireductor sp. nov. isolated from mangrove soil.</title>
        <authorList>
            <person name="Ye Y."/>
        </authorList>
    </citation>
    <scope>NUCLEOTIDE SEQUENCE</scope>
    <source>
        <strain evidence="4">SY7</strain>
    </source>
</reference>
<feature type="domain" description="Transcription elongation factor GreA/GreB C-terminal" evidence="2">
    <location>
        <begin position="58"/>
        <end position="131"/>
    </location>
</feature>
<dbReference type="KEGG" id="niy:FQ775_07405"/>
<dbReference type="InterPro" id="IPR001437">
    <property type="entry name" value="Tscrpt_elong_fac_GreA/B_C"/>
</dbReference>
<dbReference type="InterPro" id="IPR029462">
    <property type="entry name" value="Rnk_N"/>
</dbReference>
<dbReference type="Pfam" id="PF01272">
    <property type="entry name" value="GreA_GreB"/>
    <property type="match status" value="1"/>
</dbReference>
<keyword evidence="4" id="KW-0418">Kinase</keyword>
<feature type="region of interest" description="Disordered" evidence="1">
    <location>
        <begin position="128"/>
        <end position="150"/>
    </location>
</feature>
<evidence type="ECO:0000313" key="4">
    <source>
        <dbReference type="EMBL" id="QDZ00218.1"/>
    </source>
</evidence>
<dbReference type="Gene3D" id="3.10.50.30">
    <property type="entry name" value="Transcription elongation factor, GreA/GreB, C-terminal domain"/>
    <property type="match status" value="1"/>
</dbReference>
<keyword evidence="4" id="KW-0808">Transferase</keyword>
<accession>A0A5B8KXJ9</accession>
<dbReference type="GO" id="GO:0070063">
    <property type="term" value="F:RNA polymerase binding"/>
    <property type="evidence" value="ECO:0007669"/>
    <property type="project" value="InterPro"/>
</dbReference>
<proteinExistence type="predicted"/>
<dbReference type="GO" id="GO:0016301">
    <property type="term" value="F:kinase activity"/>
    <property type="evidence" value="ECO:0007669"/>
    <property type="project" value="UniProtKB-KW"/>
</dbReference>
<dbReference type="GO" id="GO:0006354">
    <property type="term" value="P:DNA-templated transcription elongation"/>
    <property type="evidence" value="ECO:0007669"/>
    <property type="project" value="TreeGrafter"/>
</dbReference>
<dbReference type="OrthoDB" id="192847at2"/>
<dbReference type="RefSeq" id="WP_146298867.1">
    <property type="nucleotide sequence ID" value="NZ_CP042301.2"/>
</dbReference>
<dbReference type="InterPro" id="IPR036953">
    <property type="entry name" value="GreA/GreB_C_sf"/>
</dbReference>
<dbReference type="Gene3D" id="1.10.286.20">
    <property type="match status" value="1"/>
</dbReference>
<dbReference type="PANTHER" id="PTHR30437">
    <property type="entry name" value="TRANSCRIPTION ELONGATION FACTOR GREA"/>
    <property type="match status" value="1"/>
</dbReference>
<dbReference type="GO" id="GO:0003677">
    <property type="term" value="F:DNA binding"/>
    <property type="evidence" value="ECO:0007669"/>
    <property type="project" value="InterPro"/>
</dbReference>
<keyword evidence="5" id="KW-1185">Reference proteome</keyword>
<organism evidence="4 5">
    <name type="scientific">Nitratireductor mangrovi</name>
    <dbReference type="NCBI Taxonomy" id="2599600"/>
    <lineage>
        <taxon>Bacteria</taxon>
        <taxon>Pseudomonadati</taxon>
        <taxon>Pseudomonadota</taxon>
        <taxon>Alphaproteobacteria</taxon>
        <taxon>Hyphomicrobiales</taxon>
        <taxon>Phyllobacteriaceae</taxon>
        <taxon>Nitratireductor</taxon>
    </lineage>
</organism>
<dbReference type="NCBIfam" id="NF004396">
    <property type="entry name" value="PRK05753.1"/>
    <property type="match status" value="1"/>
</dbReference>